<dbReference type="EMBL" id="SPHZ02000006">
    <property type="protein sequence ID" value="KAF0914739.1"/>
    <property type="molecule type" value="Genomic_DNA"/>
</dbReference>
<proteinExistence type="predicted"/>
<reference evidence="3 4" key="1">
    <citation type="submission" date="2019-11" db="EMBL/GenBank/DDBJ databases">
        <title>Whole genome sequence of Oryza granulata.</title>
        <authorList>
            <person name="Li W."/>
        </authorList>
    </citation>
    <scope>NUCLEOTIDE SEQUENCE [LARGE SCALE GENOMIC DNA]</scope>
    <source>
        <strain evidence="4">cv. Menghai</strain>
        <tissue evidence="3">Leaf</tissue>
    </source>
</reference>
<gene>
    <name evidence="3" type="ORF">E2562_031239</name>
</gene>
<accession>A0A6G1DQK0</accession>
<evidence type="ECO:0000256" key="2">
    <source>
        <dbReference type="SAM" id="SignalP"/>
    </source>
</evidence>
<keyword evidence="4" id="KW-1185">Reference proteome</keyword>
<comment type="caution">
    <text evidence="3">The sequence shown here is derived from an EMBL/GenBank/DDBJ whole genome shotgun (WGS) entry which is preliminary data.</text>
</comment>
<organism evidence="3 4">
    <name type="scientific">Oryza meyeriana var. granulata</name>
    <dbReference type="NCBI Taxonomy" id="110450"/>
    <lineage>
        <taxon>Eukaryota</taxon>
        <taxon>Viridiplantae</taxon>
        <taxon>Streptophyta</taxon>
        <taxon>Embryophyta</taxon>
        <taxon>Tracheophyta</taxon>
        <taxon>Spermatophyta</taxon>
        <taxon>Magnoliopsida</taxon>
        <taxon>Liliopsida</taxon>
        <taxon>Poales</taxon>
        <taxon>Poaceae</taxon>
        <taxon>BOP clade</taxon>
        <taxon>Oryzoideae</taxon>
        <taxon>Oryzeae</taxon>
        <taxon>Oryzinae</taxon>
        <taxon>Oryza</taxon>
        <taxon>Oryza meyeriana</taxon>
    </lineage>
</organism>
<evidence type="ECO:0000313" key="4">
    <source>
        <dbReference type="Proteomes" id="UP000479710"/>
    </source>
</evidence>
<dbReference type="Proteomes" id="UP000479710">
    <property type="component" value="Unassembled WGS sequence"/>
</dbReference>
<dbReference type="AlphaFoldDB" id="A0A6G1DQK0"/>
<feature type="chain" id="PRO_5026215562" evidence="2">
    <location>
        <begin position="27"/>
        <end position="80"/>
    </location>
</feature>
<sequence>MARVKVGVIVLAVTVVVASVTHHASAARPAKEAGAGAEAPPVSTTTTTPHAFTAADGPSCCSNHVPCPPGHICPHSPSGP</sequence>
<name>A0A6G1DQK0_9ORYZ</name>
<keyword evidence="2" id="KW-0732">Signal</keyword>
<feature type="signal peptide" evidence="2">
    <location>
        <begin position="1"/>
        <end position="26"/>
    </location>
</feature>
<evidence type="ECO:0000313" key="3">
    <source>
        <dbReference type="EMBL" id="KAF0914739.1"/>
    </source>
</evidence>
<protein>
    <submittedName>
        <fullName evidence="3">Uncharacterized protein</fullName>
    </submittedName>
</protein>
<evidence type="ECO:0000256" key="1">
    <source>
        <dbReference type="SAM" id="MobiDB-lite"/>
    </source>
</evidence>
<feature type="region of interest" description="Disordered" evidence="1">
    <location>
        <begin position="22"/>
        <end position="50"/>
    </location>
</feature>